<accession>A0AA37T3N0</accession>
<dbReference type="Proteomes" id="UP001156870">
    <property type="component" value="Unassembled WGS sequence"/>
</dbReference>
<comment type="caution">
    <text evidence="2">The sequence shown here is derived from an EMBL/GenBank/DDBJ whole genome shotgun (WGS) entry which is preliminary data.</text>
</comment>
<evidence type="ECO:0000313" key="2">
    <source>
        <dbReference type="EMBL" id="GLS26213.1"/>
    </source>
</evidence>
<reference evidence="2 3" key="1">
    <citation type="journal article" date="2014" name="Int. J. Syst. Evol. Microbiol.">
        <title>Complete genome sequence of Corynebacterium casei LMG S-19264T (=DSM 44701T), isolated from a smear-ripened cheese.</title>
        <authorList>
            <consortium name="US DOE Joint Genome Institute (JGI-PGF)"/>
            <person name="Walter F."/>
            <person name="Albersmeier A."/>
            <person name="Kalinowski J."/>
            <person name="Ruckert C."/>
        </authorList>
    </citation>
    <scope>NUCLEOTIDE SEQUENCE [LARGE SCALE GENOMIC DNA]</scope>
    <source>
        <strain evidence="2 3">NBRC 110095</strain>
    </source>
</reference>
<feature type="region of interest" description="Disordered" evidence="1">
    <location>
        <begin position="157"/>
        <end position="220"/>
    </location>
</feature>
<feature type="compositionally biased region" description="Low complexity" evidence="1">
    <location>
        <begin position="163"/>
        <end position="199"/>
    </location>
</feature>
<evidence type="ECO:0000256" key="1">
    <source>
        <dbReference type="SAM" id="MobiDB-lite"/>
    </source>
</evidence>
<keyword evidence="3" id="KW-1185">Reference proteome</keyword>
<organism evidence="2 3">
    <name type="scientific">Marinibactrum halimedae</name>
    <dbReference type="NCBI Taxonomy" id="1444977"/>
    <lineage>
        <taxon>Bacteria</taxon>
        <taxon>Pseudomonadati</taxon>
        <taxon>Pseudomonadota</taxon>
        <taxon>Gammaproteobacteria</taxon>
        <taxon>Cellvibrionales</taxon>
        <taxon>Cellvibrionaceae</taxon>
        <taxon>Marinibactrum</taxon>
    </lineage>
</organism>
<evidence type="ECO:0000313" key="3">
    <source>
        <dbReference type="Proteomes" id="UP001156870"/>
    </source>
</evidence>
<feature type="compositionally biased region" description="Polar residues" evidence="1">
    <location>
        <begin position="200"/>
        <end position="220"/>
    </location>
</feature>
<sequence>MDTFRYTQHFLVLWLTLFSFSVFAQSELTRLRSDLSSVDSAIEASESKLQQHNNSVSRMTTEEDQIVTEYETVSADLQRVLKEAEDPNNEKAHREAMIISVRFNRIDGKYERFFERKQKVLEKIDTLELDIAKLQGRKSELLARIAAAKQRAEVASSQQANVPAANEAESPSPSSGAPSSATVSSQDAKATTATTASASQPLEGTEQANTTSAKKTSEVTKNTNDTVVAAVDSTEADWPTVGEKQASAVQFAQRELARLTGKEPGKSRLGRVKVRSSRLGKHALTYLGDNIYTGVFELANGEYTFSVFSKKFTFSLPEEAEQGQYRLIYDVDSISNPKVYLFPVSWVK</sequence>
<dbReference type="AlphaFoldDB" id="A0AA37T3N0"/>
<name>A0AA37T3N0_9GAMM</name>
<protein>
    <submittedName>
        <fullName evidence="2">Uncharacterized protein</fullName>
    </submittedName>
</protein>
<gene>
    <name evidence="2" type="ORF">GCM10007877_19280</name>
</gene>
<dbReference type="EMBL" id="BSPD01000042">
    <property type="protein sequence ID" value="GLS26213.1"/>
    <property type="molecule type" value="Genomic_DNA"/>
</dbReference>
<dbReference type="RefSeq" id="WP_232592506.1">
    <property type="nucleotide sequence ID" value="NZ_BSPD01000042.1"/>
</dbReference>
<proteinExistence type="predicted"/>